<evidence type="ECO:0000256" key="6">
    <source>
        <dbReference type="ARBA" id="ARBA00022692"/>
    </source>
</evidence>
<keyword evidence="3" id="KW-0813">Transport</keyword>
<evidence type="ECO:0000256" key="8">
    <source>
        <dbReference type="ARBA" id="ARBA00023047"/>
    </source>
</evidence>
<protein>
    <submittedName>
        <fullName evidence="17">Uncharacterized protein</fullName>
    </submittedName>
</protein>
<keyword evidence="10" id="KW-0626">Porin</keyword>
<dbReference type="PANTHER" id="PTHR33619:SF3">
    <property type="entry name" value="POLYSACCHARIDE EXPORT PROTEIN GFCE-RELATED"/>
    <property type="match status" value="1"/>
</dbReference>
<dbReference type="GO" id="GO:0046930">
    <property type="term" value="C:pore complex"/>
    <property type="evidence" value="ECO:0007669"/>
    <property type="project" value="UniProtKB-KW"/>
</dbReference>
<evidence type="ECO:0000256" key="5">
    <source>
        <dbReference type="ARBA" id="ARBA00022597"/>
    </source>
</evidence>
<keyword evidence="4" id="KW-1134">Transmembrane beta strand</keyword>
<dbReference type="InterPro" id="IPR049712">
    <property type="entry name" value="Poly_export"/>
</dbReference>
<keyword evidence="8" id="KW-0625">Polysaccharide transport</keyword>
<keyword evidence="14" id="KW-0449">Lipoprotein</keyword>
<feature type="domain" description="SLBB" evidence="16">
    <location>
        <begin position="128"/>
        <end position="206"/>
    </location>
</feature>
<proteinExistence type="inferred from homology"/>
<evidence type="ECO:0000256" key="12">
    <source>
        <dbReference type="ARBA" id="ARBA00023139"/>
    </source>
</evidence>
<keyword evidence="7" id="KW-0732">Signal</keyword>
<evidence type="ECO:0000313" key="17">
    <source>
        <dbReference type="EMBL" id="SVB09155.1"/>
    </source>
</evidence>
<dbReference type="GO" id="GO:0006811">
    <property type="term" value="P:monoatomic ion transport"/>
    <property type="evidence" value="ECO:0007669"/>
    <property type="project" value="UniProtKB-KW"/>
</dbReference>
<dbReference type="Pfam" id="PF22461">
    <property type="entry name" value="SLBB_2"/>
    <property type="match status" value="1"/>
</dbReference>
<evidence type="ECO:0000259" key="15">
    <source>
        <dbReference type="Pfam" id="PF02563"/>
    </source>
</evidence>
<dbReference type="GO" id="GO:0015159">
    <property type="term" value="F:polysaccharide transmembrane transporter activity"/>
    <property type="evidence" value="ECO:0007669"/>
    <property type="project" value="InterPro"/>
</dbReference>
<evidence type="ECO:0000256" key="4">
    <source>
        <dbReference type="ARBA" id="ARBA00022452"/>
    </source>
</evidence>
<evidence type="ECO:0000256" key="13">
    <source>
        <dbReference type="ARBA" id="ARBA00023237"/>
    </source>
</evidence>
<dbReference type="Pfam" id="PF02563">
    <property type="entry name" value="Poly_export"/>
    <property type="match status" value="1"/>
</dbReference>
<evidence type="ECO:0000256" key="1">
    <source>
        <dbReference type="ARBA" id="ARBA00004571"/>
    </source>
</evidence>
<reference evidence="17" key="1">
    <citation type="submission" date="2018-05" db="EMBL/GenBank/DDBJ databases">
        <authorList>
            <person name="Lanie J.A."/>
            <person name="Ng W.-L."/>
            <person name="Kazmierczak K.M."/>
            <person name="Andrzejewski T.M."/>
            <person name="Davidsen T.M."/>
            <person name="Wayne K.J."/>
            <person name="Tettelin H."/>
            <person name="Glass J.I."/>
            <person name="Rusch D."/>
            <person name="Podicherti R."/>
            <person name="Tsui H.-C.T."/>
            <person name="Winkler M.E."/>
        </authorList>
    </citation>
    <scope>NUCLEOTIDE SEQUENCE</scope>
</reference>
<dbReference type="Gene3D" id="3.10.560.10">
    <property type="entry name" value="Outer membrane lipoprotein wza domain like"/>
    <property type="match status" value="1"/>
</dbReference>
<evidence type="ECO:0000256" key="3">
    <source>
        <dbReference type="ARBA" id="ARBA00022448"/>
    </source>
</evidence>
<comment type="similarity">
    <text evidence="2">Belongs to the BexD/CtrA/VexA family.</text>
</comment>
<keyword evidence="12" id="KW-0564">Palmitate</keyword>
<evidence type="ECO:0000256" key="7">
    <source>
        <dbReference type="ARBA" id="ARBA00022729"/>
    </source>
</evidence>
<sequence length="211" mass="23096">MKNCIKWVQRVGCVVATCVLLSQAAFAQEAATAKTKSGAKVDTDRKIEALDMLTVNVFGEEEFSGTNNSGLELRVSSTGEVTLYLLGSVEVAGKTPAEAERHIRDLLKKDYIIDPHVLVLVKTYRISNVTVMGQVGSPGLIDLPAERRLDILSGIAQAGGFTKLARTSRIDLTRAGVTQTYDLDKLKRETNQAKKIWLSPDDLIYVHESAF</sequence>
<evidence type="ECO:0000256" key="10">
    <source>
        <dbReference type="ARBA" id="ARBA00023114"/>
    </source>
</evidence>
<keyword evidence="13" id="KW-0998">Cell outer membrane</keyword>
<evidence type="ECO:0000256" key="14">
    <source>
        <dbReference type="ARBA" id="ARBA00023288"/>
    </source>
</evidence>
<accession>A0A382B5W6</accession>
<dbReference type="PANTHER" id="PTHR33619">
    <property type="entry name" value="POLYSACCHARIDE EXPORT PROTEIN GFCE-RELATED"/>
    <property type="match status" value="1"/>
</dbReference>
<gene>
    <name evidence="17" type="ORF">METZ01_LOCUS162009</name>
</gene>
<evidence type="ECO:0000256" key="9">
    <source>
        <dbReference type="ARBA" id="ARBA00023065"/>
    </source>
</evidence>
<dbReference type="InterPro" id="IPR003715">
    <property type="entry name" value="Poly_export_N"/>
</dbReference>
<keyword evidence="6" id="KW-0812">Transmembrane</keyword>
<evidence type="ECO:0000256" key="2">
    <source>
        <dbReference type="ARBA" id="ARBA00009450"/>
    </source>
</evidence>
<name>A0A382B5W6_9ZZZZ</name>
<evidence type="ECO:0000256" key="11">
    <source>
        <dbReference type="ARBA" id="ARBA00023136"/>
    </source>
</evidence>
<feature type="domain" description="Polysaccharide export protein N-terminal" evidence="15">
    <location>
        <begin position="41"/>
        <end position="121"/>
    </location>
</feature>
<dbReference type="AlphaFoldDB" id="A0A382B5W6"/>
<comment type="subcellular location">
    <subcellularLocation>
        <location evidence="1">Cell outer membrane</location>
        <topology evidence="1">Multi-pass membrane protein</topology>
    </subcellularLocation>
</comment>
<keyword evidence="11" id="KW-0472">Membrane</keyword>
<dbReference type="InterPro" id="IPR054765">
    <property type="entry name" value="SLBB_dom"/>
</dbReference>
<dbReference type="GO" id="GO:0015288">
    <property type="term" value="F:porin activity"/>
    <property type="evidence" value="ECO:0007669"/>
    <property type="project" value="UniProtKB-KW"/>
</dbReference>
<dbReference type="GO" id="GO:0009279">
    <property type="term" value="C:cell outer membrane"/>
    <property type="evidence" value="ECO:0007669"/>
    <property type="project" value="UniProtKB-SubCell"/>
</dbReference>
<keyword evidence="5" id="KW-0762">Sugar transport</keyword>
<organism evidence="17">
    <name type="scientific">marine metagenome</name>
    <dbReference type="NCBI Taxonomy" id="408172"/>
    <lineage>
        <taxon>unclassified sequences</taxon>
        <taxon>metagenomes</taxon>
        <taxon>ecological metagenomes</taxon>
    </lineage>
</organism>
<dbReference type="EMBL" id="UINC01028339">
    <property type="protein sequence ID" value="SVB09155.1"/>
    <property type="molecule type" value="Genomic_DNA"/>
</dbReference>
<evidence type="ECO:0000259" key="16">
    <source>
        <dbReference type="Pfam" id="PF22461"/>
    </source>
</evidence>
<keyword evidence="9" id="KW-0406">Ion transport</keyword>